<dbReference type="Pfam" id="PF07885">
    <property type="entry name" value="Ion_trans_2"/>
    <property type="match status" value="1"/>
</dbReference>
<dbReference type="Proteomes" id="UP000036681">
    <property type="component" value="Unplaced"/>
</dbReference>
<dbReference type="GO" id="GO:0030322">
    <property type="term" value="P:stabilization of membrane potential"/>
    <property type="evidence" value="ECO:0007669"/>
    <property type="project" value="TreeGrafter"/>
</dbReference>
<sequence length="108" mass="12742">MDKKSIRAVLLIISTFTYLLFGAAILEKLESPDDMERRQEIRIISKKMQQKYNFTKDYQLLQTVVIKSIPHKGGYQWKFVGAFYFATVVITTVGKFSDYFNCKRRMKK</sequence>
<keyword evidence="3 8" id="KW-0812">Transmembrane</keyword>
<keyword evidence="2" id="KW-0813">Transport</keyword>
<evidence type="ECO:0000256" key="7">
    <source>
        <dbReference type="ARBA" id="ARBA00023303"/>
    </source>
</evidence>
<keyword evidence="6 8" id="KW-0472">Membrane</keyword>
<dbReference type="Gene3D" id="1.10.287.70">
    <property type="match status" value="1"/>
</dbReference>
<feature type="domain" description="Potassium channel" evidence="9">
    <location>
        <begin position="60"/>
        <end position="94"/>
    </location>
</feature>
<evidence type="ECO:0000256" key="8">
    <source>
        <dbReference type="SAM" id="Phobius"/>
    </source>
</evidence>
<protein>
    <submittedName>
        <fullName evidence="11">Potassium channel domain-containing protein</fullName>
    </submittedName>
</protein>
<organism evidence="10 11">
    <name type="scientific">Ascaris lumbricoides</name>
    <name type="common">Giant roundworm</name>
    <dbReference type="NCBI Taxonomy" id="6252"/>
    <lineage>
        <taxon>Eukaryota</taxon>
        <taxon>Metazoa</taxon>
        <taxon>Ecdysozoa</taxon>
        <taxon>Nematoda</taxon>
        <taxon>Chromadorea</taxon>
        <taxon>Rhabditida</taxon>
        <taxon>Spirurina</taxon>
        <taxon>Ascaridomorpha</taxon>
        <taxon>Ascaridoidea</taxon>
        <taxon>Ascarididae</taxon>
        <taxon>Ascaris</taxon>
    </lineage>
</organism>
<keyword evidence="5" id="KW-0406">Ion transport</keyword>
<dbReference type="GO" id="GO:0015271">
    <property type="term" value="F:outward rectifier potassium channel activity"/>
    <property type="evidence" value="ECO:0007669"/>
    <property type="project" value="TreeGrafter"/>
</dbReference>
<keyword evidence="7" id="KW-0407">Ion channel</keyword>
<accession>A0A9J2Q7L9</accession>
<evidence type="ECO:0000313" key="10">
    <source>
        <dbReference type="Proteomes" id="UP000036681"/>
    </source>
</evidence>
<evidence type="ECO:0000256" key="5">
    <source>
        <dbReference type="ARBA" id="ARBA00023065"/>
    </source>
</evidence>
<dbReference type="SUPFAM" id="SSF81324">
    <property type="entry name" value="Voltage-gated potassium channels"/>
    <property type="match status" value="1"/>
</dbReference>
<evidence type="ECO:0000259" key="9">
    <source>
        <dbReference type="Pfam" id="PF07885"/>
    </source>
</evidence>
<dbReference type="WBParaSite" id="ALUE_0001794201-mRNA-1">
    <property type="protein sequence ID" value="ALUE_0001794201-mRNA-1"/>
    <property type="gene ID" value="ALUE_0001794201"/>
</dbReference>
<evidence type="ECO:0000256" key="3">
    <source>
        <dbReference type="ARBA" id="ARBA00022692"/>
    </source>
</evidence>
<keyword evidence="4 8" id="KW-1133">Transmembrane helix</keyword>
<name>A0A9J2Q7L9_ASCLU</name>
<evidence type="ECO:0000256" key="6">
    <source>
        <dbReference type="ARBA" id="ARBA00023136"/>
    </source>
</evidence>
<dbReference type="InterPro" id="IPR013099">
    <property type="entry name" value="K_chnl_dom"/>
</dbReference>
<dbReference type="PANTHER" id="PTHR11003">
    <property type="entry name" value="POTASSIUM CHANNEL, SUBFAMILY K"/>
    <property type="match status" value="1"/>
</dbReference>
<feature type="transmembrane region" description="Helical" evidence="8">
    <location>
        <begin position="79"/>
        <end position="100"/>
    </location>
</feature>
<dbReference type="PANTHER" id="PTHR11003:SF291">
    <property type="entry name" value="IP11374P"/>
    <property type="match status" value="1"/>
</dbReference>
<evidence type="ECO:0000256" key="4">
    <source>
        <dbReference type="ARBA" id="ARBA00022989"/>
    </source>
</evidence>
<dbReference type="GO" id="GO:0022841">
    <property type="term" value="F:potassium ion leak channel activity"/>
    <property type="evidence" value="ECO:0007669"/>
    <property type="project" value="TreeGrafter"/>
</dbReference>
<reference evidence="11" key="1">
    <citation type="submission" date="2023-03" db="UniProtKB">
        <authorList>
            <consortium name="WormBaseParasite"/>
        </authorList>
    </citation>
    <scope>IDENTIFICATION</scope>
</reference>
<evidence type="ECO:0000256" key="1">
    <source>
        <dbReference type="ARBA" id="ARBA00004141"/>
    </source>
</evidence>
<dbReference type="InterPro" id="IPR003280">
    <property type="entry name" value="2pore_dom_K_chnl"/>
</dbReference>
<feature type="transmembrane region" description="Helical" evidence="8">
    <location>
        <begin position="7"/>
        <end position="26"/>
    </location>
</feature>
<dbReference type="GO" id="GO:0005886">
    <property type="term" value="C:plasma membrane"/>
    <property type="evidence" value="ECO:0007669"/>
    <property type="project" value="TreeGrafter"/>
</dbReference>
<comment type="subcellular location">
    <subcellularLocation>
        <location evidence="1">Membrane</location>
        <topology evidence="1">Multi-pass membrane protein</topology>
    </subcellularLocation>
</comment>
<evidence type="ECO:0000313" key="11">
    <source>
        <dbReference type="WBParaSite" id="ALUE_0001794201-mRNA-1"/>
    </source>
</evidence>
<dbReference type="AlphaFoldDB" id="A0A9J2Q7L9"/>
<evidence type="ECO:0000256" key="2">
    <source>
        <dbReference type="ARBA" id="ARBA00022448"/>
    </source>
</evidence>
<keyword evidence="10" id="KW-1185">Reference proteome</keyword>
<proteinExistence type="predicted"/>